<evidence type="ECO:0000313" key="1">
    <source>
        <dbReference type="EMBL" id="CAE0123823.1"/>
    </source>
</evidence>
<accession>A0A7S3B483</accession>
<dbReference type="PANTHER" id="PTHR34407:SF1">
    <property type="entry name" value="SGNH HYDROLASE-TYPE ESTERASE DOMAIN-CONTAINING PROTEIN"/>
    <property type="match status" value="1"/>
</dbReference>
<dbReference type="AlphaFoldDB" id="A0A7S3B483"/>
<proteinExistence type="predicted"/>
<dbReference type="EMBL" id="HBHX01044265">
    <property type="protein sequence ID" value="CAE0123823.1"/>
    <property type="molecule type" value="Transcribed_RNA"/>
</dbReference>
<sequence>MQFSGRRPARMAWGRPRTRLFKGFAVQFLESMNQTWPHPRHSMTNAALDATPAQNALPCLYTHMPKGPQLIILEFGSTAISLELSAIEGVVRALLRLRPRPALLLLSIHEWCSPGPNPRIYEPGQLVRGGGVYPDTPWARVERTMLRVCRHYGQACVSVHAALEPLVRAGADGFSIDDITGPDCLHPIRGFRGVDYITQVLIHWLHRVRREARMVRSSNPELSLHEDPIARALARRRWAEKPIARCYGFSSGQWSLAPLNWRTLACVNGSCTRESQLGSRFCPAWLGHCACPHSGKRNETQFRRFLERTPSTWFECGYALLPNRRRKYSHGVVALQPGVALLLQLDTRLPRTLTDRRTEAHPVSKPANVRLEHLTSYERMGVAELRCTAGCTCTPQRIDAHRRVRQSVFTMHSFAIERAHDDSCTMEIRLLQETSSGEHKFKVRSLLVQDGL</sequence>
<reference evidence="1" key="1">
    <citation type="submission" date="2021-01" db="EMBL/GenBank/DDBJ databases">
        <authorList>
            <person name="Corre E."/>
            <person name="Pelletier E."/>
            <person name="Niang G."/>
            <person name="Scheremetjew M."/>
            <person name="Finn R."/>
            <person name="Kale V."/>
            <person name="Holt S."/>
            <person name="Cochrane G."/>
            <person name="Meng A."/>
            <person name="Brown T."/>
            <person name="Cohen L."/>
        </authorList>
    </citation>
    <scope>NUCLEOTIDE SEQUENCE</scope>
    <source>
        <strain evidence="1">CCMP281</strain>
    </source>
</reference>
<gene>
    <name evidence="1" type="ORF">HERI1096_LOCUS24525</name>
</gene>
<name>A0A7S3B483_9EUKA</name>
<protein>
    <submittedName>
        <fullName evidence="1">Uncharacterized protein</fullName>
    </submittedName>
</protein>
<dbReference type="PANTHER" id="PTHR34407">
    <property type="entry name" value="EXPRESSED PROTEIN"/>
    <property type="match status" value="1"/>
</dbReference>
<organism evidence="1">
    <name type="scientific">Haptolina ericina</name>
    <dbReference type="NCBI Taxonomy" id="156174"/>
    <lineage>
        <taxon>Eukaryota</taxon>
        <taxon>Haptista</taxon>
        <taxon>Haptophyta</taxon>
        <taxon>Prymnesiophyceae</taxon>
        <taxon>Prymnesiales</taxon>
        <taxon>Prymnesiaceae</taxon>
        <taxon>Haptolina</taxon>
    </lineage>
</organism>